<feature type="compositionally biased region" description="Polar residues" evidence="1">
    <location>
        <begin position="291"/>
        <end position="313"/>
    </location>
</feature>
<feature type="region of interest" description="Disordered" evidence="1">
    <location>
        <begin position="875"/>
        <end position="898"/>
    </location>
</feature>
<proteinExistence type="predicted"/>
<feature type="compositionally biased region" description="Polar residues" evidence="1">
    <location>
        <begin position="210"/>
        <end position="235"/>
    </location>
</feature>
<dbReference type="Pfam" id="PF02752">
    <property type="entry name" value="Arrestin_C"/>
    <property type="match status" value="1"/>
</dbReference>
<feature type="region of interest" description="Disordered" evidence="1">
    <location>
        <begin position="446"/>
        <end position="501"/>
    </location>
</feature>
<feature type="compositionally biased region" description="Low complexity" evidence="1">
    <location>
        <begin position="244"/>
        <end position="254"/>
    </location>
</feature>
<accession>A0A5M3MMV5</accession>
<evidence type="ECO:0000313" key="4">
    <source>
        <dbReference type="Proteomes" id="UP000053558"/>
    </source>
</evidence>
<organism evidence="3 4">
    <name type="scientific">Coniophora puteana (strain RWD-64-598)</name>
    <name type="common">Brown rot fungus</name>
    <dbReference type="NCBI Taxonomy" id="741705"/>
    <lineage>
        <taxon>Eukaryota</taxon>
        <taxon>Fungi</taxon>
        <taxon>Dikarya</taxon>
        <taxon>Basidiomycota</taxon>
        <taxon>Agaricomycotina</taxon>
        <taxon>Agaricomycetes</taxon>
        <taxon>Agaricomycetidae</taxon>
        <taxon>Boletales</taxon>
        <taxon>Coniophorineae</taxon>
        <taxon>Coniophoraceae</taxon>
        <taxon>Coniophora</taxon>
    </lineage>
</organism>
<dbReference type="InterPro" id="IPR011021">
    <property type="entry name" value="Arrestin-like_N"/>
</dbReference>
<dbReference type="OMA" id="DQTHFQR"/>
<comment type="caution">
    <text evidence="3">The sequence shown here is derived from an EMBL/GenBank/DDBJ whole genome shotgun (WGS) entry which is preliminary data.</text>
</comment>
<dbReference type="InterPro" id="IPR011022">
    <property type="entry name" value="Arrestin_C-like"/>
</dbReference>
<reference evidence="4" key="1">
    <citation type="journal article" date="2012" name="Science">
        <title>The Paleozoic origin of enzymatic lignin decomposition reconstructed from 31 fungal genomes.</title>
        <authorList>
            <person name="Floudas D."/>
            <person name="Binder M."/>
            <person name="Riley R."/>
            <person name="Barry K."/>
            <person name="Blanchette R.A."/>
            <person name="Henrissat B."/>
            <person name="Martinez A.T."/>
            <person name="Otillar R."/>
            <person name="Spatafora J.W."/>
            <person name="Yadav J.S."/>
            <person name="Aerts A."/>
            <person name="Benoit I."/>
            <person name="Boyd A."/>
            <person name="Carlson A."/>
            <person name="Copeland A."/>
            <person name="Coutinho P.M."/>
            <person name="de Vries R.P."/>
            <person name="Ferreira P."/>
            <person name="Findley K."/>
            <person name="Foster B."/>
            <person name="Gaskell J."/>
            <person name="Glotzer D."/>
            <person name="Gorecki P."/>
            <person name="Heitman J."/>
            <person name="Hesse C."/>
            <person name="Hori C."/>
            <person name="Igarashi K."/>
            <person name="Jurgens J.A."/>
            <person name="Kallen N."/>
            <person name="Kersten P."/>
            <person name="Kohler A."/>
            <person name="Kuees U."/>
            <person name="Kumar T.K.A."/>
            <person name="Kuo A."/>
            <person name="LaButti K."/>
            <person name="Larrondo L.F."/>
            <person name="Lindquist E."/>
            <person name="Ling A."/>
            <person name="Lombard V."/>
            <person name="Lucas S."/>
            <person name="Lundell T."/>
            <person name="Martin R."/>
            <person name="McLaughlin D.J."/>
            <person name="Morgenstern I."/>
            <person name="Morin E."/>
            <person name="Murat C."/>
            <person name="Nagy L.G."/>
            <person name="Nolan M."/>
            <person name="Ohm R.A."/>
            <person name="Patyshakuliyeva A."/>
            <person name="Rokas A."/>
            <person name="Ruiz-Duenas F.J."/>
            <person name="Sabat G."/>
            <person name="Salamov A."/>
            <person name="Samejima M."/>
            <person name="Schmutz J."/>
            <person name="Slot J.C."/>
            <person name="St John F."/>
            <person name="Stenlid J."/>
            <person name="Sun H."/>
            <person name="Sun S."/>
            <person name="Syed K."/>
            <person name="Tsang A."/>
            <person name="Wiebenga A."/>
            <person name="Young D."/>
            <person name="Pisabarro A."/>
            <person name="Eastwood D.C."/>
            <person name="Martin F."/>
            <person name="Cullen D."/>
            <person name="Grigoriev I.V."/>
            <person name="Hibbett D.S."/>
        </authorList>
    </citation>
    <scope>NUCLEOTIDE SEQUENCE [LARGE SCALE GENOMIC DNA]</scope>
    <source>
        <strain evidence="4">RWD-64-598 SS2</strain>
    </source>
</reference>
<evidence type="ECO:0000256" key="1">
    <source>
        <dbReference type="SAM" id="MobiDB-lite"/>
    </source>
</evidence>
<dbReference type="KEGG" id="cput:CONPUDRAFT_105363"/>
<dbReference type="InterPro" id="IPR014752">
    <property type="entry name" value="Arrestin-like_C"/>
</dbReference>
<dbReference type="GO" id="GO:0030674">
    <property type="term" value="F:protein-macromolecule adaptor activity"/>
    <property type="evidence" value="ECO:0007669"/>
    <property type="project" value="TreeGrafter"/>
</dbReference>
<dbReference type="AlphaFoldDB" id="A0A5M3MMV5"/>
<dbReference type="OrthoDB" id="2238745at2759"/>
<feature type="compositionally biased region" description="Polar residues" evidence="1">
    <location>
        <begin position="400"/>
        <end position="412"/>
    </location>
</feature>
<dbReference type="SMART" id="SM01017">
    <property type="entry name" value="Arrestin_C"/>
    <property type="match status" value="1"/>
</dbReference>
<dbReference type="RefSeq" id="XP_007769326.1">
    <property type="nucleotide sequence ID" value="XM_007771136.1"/>
</dbReference>
<dbReference type="Proteomes" id="UP000053558">
    <property type="component" value="Unassembled WGS sequence"/>
</dbReference>
<name>A0A5M3MMV5_CONPW</name>
<feature type="compositionally biased region" description="Basic and acidic residues" evidence="1">
    <location>
        <begin position="673"/>
        <end position="683"/>
    </location>
</feature>
<feature type="compositionally biased region" description="Low complexity" evidence="1">
    <location>
        <begin position="359"/>
        <end position="372"/>
    </location>
</feature>
<dbReference type="Pfam" id="PF00339">
    <property type="entry name" value="Arrestin_N"/>
    <property type="match status" value="1"/>
</dbReference>
<evidence type="ECO:0000313" key="3">
    <source>
        <dbReference type="EMBL" id="EIW80367.1"/>
    </source>
</evidence>
<feature type="compositionally biased region" description="Pro residues" evidence="1">
    <location>
        <begin position="274"/>
        <end position="286"/>
    </location>
</feature>
<evidence type="ECO:0000259" key="2">
    <source>
        <dbReference type="SMART" id="SM01017"/>
    </source>
</evidence>
<feature type="domain" description="Arrestin C-terminal-like" evidence="2">
    <location>
        <begin position="598"/>
        <end position="796"/>
    </location>
</feature>
<feature type="region of interest" description="Disordered" evidence="1">
    <location>
        <begin position="207"/>
        <end position="430"/>
    </location>
</feature>
<protein>
    <recommendedName>
        <fullName evidence="2">Arrestin C-terminal-like domain-containing protein</fullName>
    </recommendedName>
</protein>
<sequence>MKQDKAQSTQNSLTISLTEPVVFLRTYDNQRVRNSTQPSGGSPAVVRGLLTLNIVKPTRVSSIELELQGKATTSWPEGVGARRIEITETRKVFYANTVFFKASGATSNRRAASIGPGLLHDLDHDLHDREEVSRTRPPSPTYPTPAANSSDSPEHHPSLTHESSPPPFSSAAAHTPRSLSVDFNALLRSRSGESTQAQEVTDIPGLLHTSELSPSSPLEAQSPSNSTGTAPNSAALSGHRVSYSALSATASTPNSAPPGSGPSGSPAWVNLPTPNEPTPPYTPRSPPHSSQSPLTVQSPTASVEDSRSRSPSQVGHGLSNGERPAQTLEELRRTLRNGLSNGSSPAASRRTSYFGSFGQSHSAVQSSASSIRSTHDVSLSRRPSFEDVPEDDVAPEHSTRASSTVRGTTSPVHSGPASPHDEHRGRRGSRFSLAAVSNVFDAMKDRVRSRSPRTVERMREREGHGNGHVGSVERGRSRHTPGNERDERENEPGKEKEKEKHKSMFGAMFAHDEAKDGEGWKEFKKGTYTYPISFTLPANAPPTIECDYGSMVWRLKGEVHRPGAFKSKLTTSREVLVIAAPGEDETEETENIIVERQWEDQLQYLIVVSGRSFPIGGTIPVTLTLMPLAKAKVHRISIFLEERIDYYTQMKRVARSQNDHRISLLSLKNATAKDKDKDKDKDSQPILPLQGDSPDEFAQSTFARTLHLDPEAASELAASFMGPGPWTLQTDLKLPGSCALLHFTNRNRKSNIMIHHTLKIVLRVERGDGEVDPKTKRKRLFDIVVQTPLHILSCRCSPEWMSLPRYSEILERDILRAAHLACPCDIARAARRRQTPGVHFDENHGDGPAEFGPSAIDYAGRGPYSHERARELARIVSGRSTDSSSEEEAASGGGSDLRAQIVSETAQYERLVAGLVSEAGEEPPAYWSVVEVAGR</sequence>
<feature type="compositionally biased region" description="Polar residues" evidence="1">
    <location>
        <begin position="337"/>
        <end position="358"/>
    </location>
</feature>
<dbReference type="GeneID" id="19198530"/>
<dbReference type="GO" id="GO:0005886">
    <property type="term" value="C:plasma membrane"/>
    <property type="evidence" value="ECO:0007669"/>
    <property type="project" value="TreeGrafter"/>
</dbReference>
<feature type="region of interest" description="Disordered" evidence="1">
    <location>
        <begin position="673"/>
        <end position="694"/>
    </location>
</feature>
<dbReference type="EMBL" id="JH711579">
    <property type="protein sequence ID" value="EIW80367.1"/>
    <property type="molecule type" value="Genomic_DNA"/>
</dbReference>
<dbReference type="PANTHER" id="PTHR11188">
    <property type="entry name" value="ARRESTIN DOMAIN CONTAINING PROTEIN"/>
    <property type="match status" value="1"/>
</dbReference>
<dbReference type="PANTHER" id="PTHR11188:SF17">
    <property type="entry name" value="FI21816P1"/>
    <property type="match status" value="1"/>
</dbReference>
<gene>
    <name evidence="3" type="ORF">CONPUDRAFT_105363</name>
</gene>
<dbReference type="InterPro" id="IPR050357">
    <property type="entry name" value="Arrestin_domain-protein"/>
</dbReference>
<keyword evidence="4" id="KW-1185">Reference proteome</keyword>
<feature type="region of interest" description="Disordered" evidence="1">
    <location>
        <begin position="129"/>
        <end position="174"/>
    </location>
</feature>
<dbReference type="GO" id="GO:0070086">
    <property type="term" value="P:ubiquitin-dependent endocytosis"/>
    <property type="evidence" value="ECO:0007669"/>
    <property type="project" value="TreeGrafter"/>
</dbReference>
<feature type="compositionally biased region" description="Basic and acidic residues" evidence="1">
    <location>
        <begin position="373"/>
        <end position="385"/>
    </location>
</feature>
<dbReference type="Gene3D" id="2.60.40.640">
    <property type="match status" value="2"/>
</dbReference>
<dbReference type="GO" id="GO:0031625">
    <property type="term" value="F:ubiquitin protein ligase binding"/>
    <property type="evidence" value="ECO:0007669"/>
    <property type="project" value="TreeGrafter"/>
</dbReference>
<dbReference type="GO" id="GO:0005829">
    <property type="term" value="C:cytosol"/>
    <property type="evidence" value="ECO:0007669"/>
    <property type="project" value="TreeGrafter"/>
</dbReference>